<dbReference type="GO" id="GO:0005634">
    <property type="term" value="C:nucleus"/>
    <property type="evidence" value="ECO:0007669"/>
    <property type="project" value="TreeGrafter"/>
</dbReference>
<dbReference type="STRING" id="451379.A0A0N5ALR7"/>
<dbReference type="PRINTS" id="PR00625">
    <property type="entry name" value="JDOMAIN"/>
</dbReference>
<dbReference type="InterPro" id="IPR042858">
    <property type="entry name" value="DNAJC8"/>
</dbReference>
<organism evidence="3 4">
    <name type="scientific">Syphacia muris</name>
    <dbReference type="NCBI Taxonomy" id="451379"/>
    <lineage>
        <taxon>Eukaryota</taxon>
        <taxon>Metazoa</taxon>
        <taxon>Ecdysozoa</taxon>
        <taxon>Nematoda</taxon>
        <taxon>Chromadorea</taxon>
        <taxon>Rhabditida</taxon>
        <taxon>Spirurina</taxon>
        <taxon>Oxyuridomorpha</taxon>
        <taxon>Oxyuroidea</taxon>
        <taxon>Oxyuridae</taxon>
        <taxon>Syphacia</taxon>
    </lineage>
</organism>
<dbReference type="PANTHER" id="PTHR15606">
    <property type="entry name" value="DNAJ HOMOLOG SUBFAMILY C MEMBER 8/LIPOPOLYSACCHARIDE SPECIFIC RESPONSE-7-RELATED"/>
    <property type="match status" value="1"/>
</dbReference>
<evidence type="ECO:0000259" key="2">
    <source>
        <dbReference type="PROSITE" id="PS50076"/>
    </source>
</evidence>
<proteinExistence type="predicted"/>
<feature type="domain" description="J" evidence="2">
    <location>
        <begin position="42"/>
        <end position="112"/>
    </location>
</feature>
<evidence type="ECO:0000313" key="3">
    <source>
        <dbReference type="Proteomes" id="UP000046393"/>
    </source>
</evidence>
<dbReference type="Proteomes" id="UP000046393">
    <property type="component" value="Unplaced"/>
</dbReference>
<dbReference type="SMART" id="SM00271">
    <property type="entry name" value="DnaJ"/>
    <property type="match status" value="1"/>
</dbReference>
<dbReference type="FunFam" id="1.10.287.110:FF:000158">
    <property type="entry name" value="dnaJ homolog subfamily C member 8"/>
    <property type="match status" value="1"/>
</dbReference>
<protein>
    <submittedName>
        <fullName evidence="4">J domain-containing protein</fullName>
    </submittedName>
</protein>
<keyword evidence="3" id="KW-1185">Reference proteome</keyword>
<dbReference type="PROSITE" id="PS50076">
    <property type="entry name" value="DNAJ_2"/>
    <property type="match status" value="1"/>
</dbReference>
<feature type="region of interest" description="Disordered" evidence="1">
    <location>
        <begin position="186"/>
        <end position="242"/>
    </location>
</feature>
<dbReference type="AlphaFoldDB" id="A0A0N5ALR7"/>
<sequence>MGDDFERFYSDLKETEKKDAVLTSKQQIDRLLRPGSTYLNLNPFEVLQIDPDSDLDTAKKKYKKLTLLIHPDKNAEDRERADRAFDVVKKAMKMIEDPDELSKCRETYTEARARLAIMMSEKRRKQKKEGLSDKIPEDDPAVYNRALWVVVTKVFADREKKRKMLEERANEEKRRAAEELLAAAEKRKREEEFAKNYEESRDERRGTWRQFMAKKEKKEGEGKTLRGTAFKPPKIKLETSGK</sequence>
<evidence type="ECO:0000313" key="4">
    <source>
        <dbReference type="WBParaSite" id="SMUV_0000549401-mRNA-1"/>
    </source>
</evidence>
<dbReference type="WBParaSite" id="SMUV_0000549401-mRNA-1">
    <property type="protein sequence ID" value="SMUV_0000549401-mRNA-1"/>
    <property type="gene ID" value="SMUV_0000549401"/>
</dbReference>
<name>A0A0N5ALR7_9BILA</name>
<dbReference type="Pfam" id="PF00226">
    <property type="entry name" value="DnaJ"/>
    <property type="match status" value="1"/>
</dbReference>
<dbReference type="PANTHER" id="PTHR15606:SF4">
    <property type="entry name" value="DNAJ HOMOLOG SUBFAMILY C MEMBER 8"/>
    <property type="match status" value="1"/>
</dbReference>
<accession>A0A0N5ALR7</accession>
<feature type="compositionally biased region" description="Basic and acidic residues" evidence="1">
    <location>
        <begin position="213"/>
        <end position="224"/>
    </location>
</feature>
<dbReference type="InterPro" id="IPR036869">
    <property type="entry name" value="J_dom_sf"/>
</dbReference>
<dbReference type="SUPFAM" id="SSF46565">
    <property type="entry name" value="Chaperone J-domain"/>
    <property type="match status" value="1"/>
</dbReference>
<dbReference type="InterPro" id="IPR001623">
    <property type="entry name" value="DnaJ_domain"/>
</dbReference>
<evidence type="ECO:0000256" key="1">
    <source>
        <dbReference type="SAM" id="MobiDB-lite"/>
    </source>
</evidence>
<reference evidence="4" key="1">
    <citation type="submission" date="2017-02" db="UniProtKB">
        <authorList>
            <consortium name="WormBaseParasite"/>
        </authorList>
    </citation>
    <scope>IDENTIFICATION</scope>
</reference>
<feature type="compositionally biased region" description="Basic and acidic residues" evidence="1">
    <location>
        <begin position="186"/>
        <end position="206"/>
    </location>
</feature>
<dbReference type="Gene3D" id="1.10.287.110">
    <property type="entry name" value="DnaJ domain"/>
    <property type="match status" value="1"/>
</dbReference>